<dbReference type="Proteomes" id="UP000502823">
    <property type="component" value="Unassembled WGS sequence"/>
</dbReference>
<dbReference type="AlphaFoldDB" id="A0A6L2Q8Q2"/>
<accession>A0A6L2Q8Q2</accession>
<dbReference type="OrthoDB" id="6818839at2759"/>
<proteinExistence type="predicted"/>
<dbReference type="InParanoid" id="A0A6L2Q8Q2"/>
<evidence type="ECO:0000313" key="1">
    <source>
        <dbReference type="EMBL" id="GFG40370.1"/>
    </source>
</evidence>
<sequence>MIIATLFWDSKDVLHLDFLAGKKTINAEYYSNLLNESEAENTLKVKKVAGFSLLPPRQCSSSHCRFNDDNSTETEVGFLRGKRCQNNGDVIAGVQCWIQKPLKTFFKTGIKKLPQSWHKCTEVSVDYNEK</sequence>
<dbReference type="Pfam" id="PF01359">
    <property type="entry name" value="Transposase_1"/>
    <property type="match status" value="1"/>
</dbReference>
<dbReference type="InterPro" id="IPR001888">
    <property type="entry name" value="Transposase_1"/>
</dbReference>
<protein>
    <submittedName>
        <fullName evidence="1">Uncharacterized protein</fullName>
    </submittedName>
</protein>
<name>A0A6L2Q8Q2_COPFO</name>
<reference evidence="2" key="1">
    <citation type="submission" date="2020-01" db="EMBL/GenBank/DDBJ databases">
        <title>Draft genome sequence of the Termite Coptotermes fromosanus.</title>
        <authorList>
            <person name="Itakura S."/>
            <person name="Yosikawa Y."/>
            <person name="Umezawa K."/>
        </authorList>
    </citation>
    <scope>NUCLEOTIDE SEQUENCE [LARGE SCALE GENOMIC DNA]</scope>
</reference>
<organism evidence="1 2">
    <name type="scientific">Coptotermes formosanus</name>
    <name type="common">Formosan subterranean termite</name>
    <dbReference type="NCBI Taxonomy" id="36987"/>
    <lineage>
        <taxon>Eukaryota</taxon>
        <taxon>Metazoa</taxon>
        <taxon>Ecdysozoa</taxon>
        <taxon>Arthropoda</taxon>
        <taxon>Hexapoda</taxon>
        <taxon>Insecta</taxon>
        <taxon>Pterygota</taxon>
        <taxon>Neoptera</taxon>
        <taxon>Polyneoptera</taxon>
        <taxon>Dictyoptera</taxon>
        <taxon>Blattodea</taxon>
        <taxon>Blattoidea</taxon>
        <taxon>Termitoidae</taxon>
        <taxon>Rhinotermitidae</taxon>
        <taxon>Coptotermes</taxon>
    </lineage>
</organism>
<gene>
    <name evidence="1" type="ORF">Cfor_00567</name>
</gene>
<evidence type="ECO:0000313" key="2">
    <source>
        <dbReference type="Proteomes" id="UP000502823"/>
    </source>
</evidence>
<keyword evidence="2" id="KW-1185">Reference proteome</keyword>
<dbReference type="EMBL" id="BLKM01001905">
    <property type="protein sequence ID" value="GFG40370.1"/>
    <property type="molecule type" value="Genomic_DNA"/>
</dbReference>
<comment type="caution">
    <text evidence="1">The sequence shown here is derived from an EMBL/GenBank/DDBJ whole genome shotgun (WGS) entry which is preliminary data.</text>
</comment>